<proteinExistence type="inferred from homology"/>
<gene>
    <name evidence="3" type="primary">LnmC</name>
</gene>
<sequence length="115" mass="12544">MKFAIVIIENAESRRQIQEDRATYRKAIEGWMGQQAQAGALVGGEAFETESLAPVTVRREADGTRKAVEGPFAGADETLGGYILVEAADRDAAVEIAKSWPNPETLEVRPLWVAE</sequence>
<dbReference type="Gene3D" id="3.30.70.1060">
    <property type="entry name" value="Dimeric alpha+beta barrel"/>
    <property type="match status" value="1"/>
</dbReference>
<reference evidence="3" key="4">
    <citation type="journal article" date="2004" name="Chem. Biol.">
        <title>Leinamycin biosynthesis revealing unprecedented architectural complexity for a hybrid polyketide synthase and nonribosomal peptide synthetase.</title>
        <authorList>
            <person name="Tang G.L."/>
            <person name="Cheng Y.Q."/>
            <person name="Shen B."/>
        </authorList>
    </citation>
    <scope>NUCLEOTIDE SEQUENCE</scope>
</reference>
<dbReference type="SMR" id="Q8GGP9"/>
<reference evidence="3" key="3">
    <citation type="journal article" date="2003" name="Proc. Natl. Acad. Sci. U.S.A.">
        <title>Type I polyketide synthase requiring a discrete acyltransferase for polyketide biosynthesis.</title>
        <authorList>
            <person name="Cheng Y.Q."/>
            <person name="Tang G.L."/>
            <person name="Shen B."/>
        </authorList>
    </citation>
    <scope>NUCLEOTIDE SEQUENCE</scope>
</reference>
<evidence type="ECO:0000256" key="1">
    <source>
        <dbReference type="ARBA" id="ARBA00007689"/>
    </source>
</evidence>
<name>Q8GGP9_STRAZ</name>
<reference evidence="3" key="2">
    <citation type="submission" date="2002-02" db="EMBL/GenBank/DDBJ databases">
        <authorList>
            <person name="Cheng Y.-Q."/>
            <person name="Tang G.-L."/>
            <person name="Shen B."/>
        </authorList>
    </citation>
    <scope>NUCLEOTIDE SEQUENCE</scope>
</reference>
<organism evidence="3">
    <name type="scientific">Streptomyces atroolivaceus</name>
    <dbReference type="NCBI Taxonomy" id="66869"/>
    <lineage>
        <taxon>Bacteria</taxon>
        <taxon>Bacillati</taxon>
        <taxon>Actinomycetota</taxon>
        <taxon>Actinomycetes</taxon>
        <taxon>Kitasatosporales</taxon>
        <taxon>Streptomycetaceae</taxon>
        <taxon>Streptomyces</taxon>
    </lineage>
</organism>
<protein>
    <submittedName>
        <fullName evidence="3">Uncharacterized protein LnmC</fullName>
    </submittedName>
</protein>
<accession>Q8GGP9</accession>
<dbReference type="PANTHER" id="PTHR35174:SF3">
    <property type="entry name" value="BLL7171 PROTEIN"/>
    <property type="match status" value="1"/>
</dbReference>
<dbReference type="SUPFAM" id="SSF54909">
    <property type="entry name" value="Dimeric alpha+beta barrel"/>
    <property type="match status" value="1"/>
</dbReference>
<dbReference type="InterPro" id="IPR011008">
    <property type="entry name" value="Dimeric_a/b-barrel"/>
</dbReference>
<dbReference type="AlphaFoldDB" id="Q8GGP9"/>
<comment type="similarity">
    <text evidence="1">Belongs to the YciI family.</text>
</comment>
<evidence type="ECO:0000259" key="2">
    <source>
        <dbReference type="Pfam" id="PF03795"/>
    </source>
</evidence>
<dbReference type="InterPro" id="IPR005545">
    <property type="entry name" value="YCII"/>
</dbReference>
<dbReference type="EMBL" id="AF484556">
    <property type="protein sequence ID" value="AAN85516.1"/>
    <property type="molecule type" value="Genomic_DNA"/>
</dbReference>
<dbReference type="PANTHER" id="PTHR35174">
    <property type="entry name" value="BLL7171 PROTEIN-RELATED"/>
    <property type="match status" value="1"/>
</dbReference>
<dbReference type="Pfam" id="PF03795">
    <property type="entry name" value="YCII"/>
    <property type="match status" value="1"/>
</dbReference>
<feature type="domain" description="YCII-related" evidence="2">
    <location>
        <begin position="1"/>
        <end position="104"/>
    </location>
</feature>
<evidence type="ECO:0000313" key="3">
    <source>
        <dbReference type="EMBL" id="AAN85516.1"/>
    </source>
</evidence>
<reference evidence="3" key="1">
    <citation type="journal article" date="2002" name="J. Bacteriol.">
        <title>Identification and localization of the gene cluster encoding biosynthesis of the antitumor macrolactam leinamycin in Streptomyces atroolivaceus S-140.</title>
        <authorList>
            <person name="Cheng Y.Q."/>
            <person name="Tang G.L."/>
            <person name="Shen B."/>
        </authorList>
    </citation>
    <scope>NUCLEOTIDE SEQUENCE</scope>
</reference>